<dbReference type="AlphaFoldDB" id="A0A177HS86"/>
<sequence>MAERTEEPVDEERYEEPPGGDGAVGATPGPPGQTTGEELPDLLSLDLEELRRLDHPVLVDLLADLRHGRDGAGEMFWGFTRAF</sequence>
<evidence type="ECO:0000313" key="3">
    <source>
        <dbReference type="Proteomes" id="UP000077381"/>
    </source>
</evidence>
<evidence type="ECO:0008006" key="4">
    <source>
        <dbReference type="Google" id="ProtNLM"/>
    </source>
</evidence>
<comment type="caution">
    <text evidence="2">The sequence shown here is derived from an EMBL/GenBank/DDBJ whole genome shotgun (WGS) entry which is preliminary data.</text>
</comment>
<gene>
    <name evidence="2" type="ORF">STSP_31980</name>
</gene>
<dbReference type="EMBL" id="LOHS01000076">
    <property type="protein sequence ID" value="OAH13520.1"/>
    <property type="molecule type" value="Genomic_DNA"/>
</dbReference>
<dbReference type="STRING" id="1716141.STSP_31980"/>
<organism evidence="2 3">
    <name type="scientific">Streptomyces jeddahensis</name>
    <dbReference type="NCBI Taxonomy" id="1716141"/>
    <lineage>
        <taxon>Bacteria</taxon>
        <taxon>Bacillati</taxon>
        <taxon>Actinomycetota</taxon>
        <taxon>Actinomycetes</taxon>
        <taxon>Kitasatosporales</taxon>
        <taxon>Streptomycetaceae</taxon>
        <taxon>Streptomyces</taxon>
    </lineage>
</organism>
<feature type="compositionally biased region" description="Low complexity" evidence="1">
    <location>
        <begin position="24"/>
        <end position="38"/>
    </location>
</feature>
<protein>
    <recommendedName>
        <fullName evidence="4">FXSXX-COOH protein</fullName>
    </recommendedName>
</protein>
<keyword evidence="3" id="KW-1185">Reference proteome</keyword>
<proteinExistence type="predicted"/>
<dbReference type="RefSeq" id="WP_067277668.1">
    <property type="nucleotide sequence ID" value="NZ_LOHS01000076.1"/>
</dbReference>
<evidence type="ECO:0000256" key="1">
    <source>
        <dbReference type="SAM" id="MobiDB-lite"/>
    </source>
</evidence>
<dbReference type="PATRIC" id="fig|1716141.3.peg.3362"/>
<reference evidence="2 3" key="1">
    <citation type="submission" date="2015-12" db="EMBL/GenBank/DDBJ databases">
        <title>Genome sequence of Streptomyces sp. G25.</title>
        <authorList>
            <person name="Poehlein A."/>
            <person name="Roettig A."/>
            <person name="Hiessl S."/>
            <person name="Hauschild P."/>
            <person name="Schauer J."/>
            <person name="Madkour M.H."/>
            <person name="Al-Ansari A.M."/>
            <person name="Almakishah N.H."/>
            <person name="Steinbuechel A."/>
            <person name="Daniel R."/>
        </authorList>
    </citation>
    <scope>NUCLEOTIDE SEQUENCE [LARGE SCALE GENOMIC DNA]</scope>
    <source>
        <strain evidence="3">G25(2015)</strain>
    </source>
</reference>
<evidence type="ECO:0000313" key="2">
    <source>
        <dbReference type="EMBL" id="OAH13520.1"/>
    </source>
</evidence>
<accession>A0A177HS86</accession>
<feature type="region of interest" description="Disordered" evidence="1">
    <location>
        <begin position="1"/>
        <end position="38"/>
    </location>
</feature>
<name>A0A177HS86_9ACTN</name>
<dbReference type="Proteomes" id="UP000077381">
    <property type="component" value="Unassembled WGS sequence"/>
</dbReference>